<proteinExistence type="predicted"/>
<accession>A0A6A6URT6</accession>
<keyword evidence="2" id="KW-1185">Reference proteome</keyword>
<evidence type="ECO:0000313" key="2">
    <source>
        <dbReference type="Proteomes" id="UP000799302"/>
    </source>
</evidence>
<evidence type="ECO:0000313" key="1">
    <source>
        <dbReference type="EMBL" id="KAF2674101.1"/>
    </source>
</evidence>
<organism evidence="1 2">
    <name type="scientific">Microthyrium microscopicum</name>
    <dbReference type="NCBI Taxonomy" id="703497"/>
    <lineage>
        <taxon>Eukaryota</taxon>
        <taxon>Fungi</taxon>
        <taxon>Dikarya</taxon>
        <taxon>Ascomycota</taxon>
        <taxon>Pezizomycotina</taxon>
        <taxon>Dothideomycetes</taxon>
        <taxon>Dothideomycetes incertae sedis</taxon>
        <taxon>Microthyriales</taxon>
        <taxon>Microthyriaceae</taxon>
        <taxon>Microthyrium</taxon>
    </lineage>
</organism>
<protein>
    <submittedName>
        <fullName evidence="1">Uncharacterized protein</fullName>
    </submittedName>
</protein>
<dbReference type="AlphaFoldDB" id="A0A6A6URT6"/>
<sequence length="270" mass="31006">MAKQAQEMRHGLWCIRFVRTWYGDGTKASKAASDKSVSQFMESIKDELSSVAILEAELLDDATRFEASATETRDHDYLESLTTPPRYIMEALAGVANFQDTLHNRESWVKFAGLSYWDDTTHNWTLDQQPRTKLVILDELACKQQQVLEMHINGKGKVITNLTKDVDLFDFGSADSIPGKLWSGWELEDRIEDIHMLVDLELGEFFMEDCISVGDDETDLPSTPRVHQARNDFFSDTLGQMLKQWGICDLHESKVPRHQVTHEIDWSSYR</sequence>
<name>A0A6A6URT6_9PEZI</name>
<dbReference type="EMBL" id="MU004230">
    <property type="protein sequence ID" value="KAF2674101.1"/>
    <property type="molecule type" value="Genomic_DNA"/>
</dbReference>
<reference evidence="1" key="1">
    <citation type="journal article" date="2020" name="Stud. Mycol.">
        <title>101 Dothideomycetes genomes: a test case for predicting lifestyles and emergence of pathogens.</title>
        <authorList>
            <person name="Haridas S."/>
            <person name="Albert R."/>
            <person name="Binder M."/>
            <person name="Bloem J."/>
            <person name="Labutti K."/>
            <person name="Salamov A."/>
            <person name="Andreopoulos B."/>
            <person name="Baker S."/>
            <person name="Barry K."/>
            <person name="Bills G."/>
            <person name="Bluhm B."/>
            <person name="Cannon C."/>
            <person name="Castanera R."/>
            <person name="Culley D."/>
            <person name="Daum C."/>
            <person name="Ezra D."/>
            <person name="Gonzalez J."/>
            <person name="Henrissat B."/>
            <person name="Kuo A."/>
            <person name="Liang C."/>
            <person name="Lipzen A."/>
            <person name="Lutzoni F."/>
            <person name="Magnuson J."/>
            <person name="Mondo S."/>
            <person name="Nolan M."/>
            <person name="Ohm R."/>
            <person name="Pangilinan J."/>
            <person name="Park H.-J."/>
            <person name="Ramirez L."/>
            <person name="Alfaro M."/>
            <person name="Sun H."/>
            <person name="Tritt A."/>
            <person name="Yoshinaga Y."/>
            <person name="Zwiers L.-H."/>
            <person name="Turgeon B."/>
            <person name="Goodwin S."/>
            <person name="Spatafora J."/>
            <person name="Crous P."/>
            <person name="Grigoriev I."/>
        </authorList>
    </citation>
    <scope>NUCLEOTIDE SEQUENCE</scope>
    <source>
        <strain evidence="1">CBS 115976</strain>
    </source>
</reference>
<gene>
    <name evidence="1" type="ORF">BT63DRAFT_419410</name>
</gene>
<dbReference type="Proteomes" id="UP000799302">
    <property type="component" value="Unassembled WGS sequence"/>
</dbReference>